<gene>
    <name evidence="2" type="ORF">G7Y89_g4893</name>
</gene>
<sequence length="545" mass="61691">MRRQRAICLFCRHTLNSQSRNASVSTPFAARRWLAQSSEPYILSRLVIDLDAVDNEQVQKFEDMPKEEQENQLGLTPPAQRIPSETKIEPPAQEAVLPLRAIRPEPPDLLSYALLGDPVLSMEPQKNTPRNINLQQLFKSRMIQPQDTLEEKIIQLTLGFTTNPLERLEAAGFTSMKKKKIIMHDLSLNNRFPVLRRLIGRLSTTTEGCELLLQRNSKAIINGIKACRTWSHGHEYRAKVTSAMVLDMLNSFTLNVASRNLKIGSDLCLTALYYASKANNIPSVIRYLEMSREISCDWNHPAAVAALVSLQHNFVKELPFSYSWMAWKDDAFKRREIAKLITGWSLGDRPDKAVARKLSFAFNATPNLSAAPFTLYTRYILGLGEMGFHHGLWSEWQSHLEIARETTTPLFGSYLFAMAMVLAKEPERAQDILKVFSALATTEQKGEAHRFLSRLIQAHYEFHHLIPSQSILNCLNGGMPGDPAKAVLWLEKLLCVDYPKFVPITDLVVNFGTLEDRAGLLVMPSHGHNPIYFKPTGERTTPEEL</sequence>
<accession>A0A8H4RNJ2</accession>
<name>A0A8H4RNJ2_9HELO</name>
<dbReference type="Proteomes" id="UP000566819">
    <property type="component" value="Unassembled WGS sequence"/>
</dbReference>
<dbReference type="AlphaFoldDB" id="A0A8H4RNJ2"/>
<comment type="caution">
    <text evidence="2">The sequence shown here is derived from an EMBL/GenBank/DDBJ whole genome shotgun (WGS) entry which is preliminary data.</text>
</comment>
<reference evidence="2 3" key="1">
    <citation type="submission" date="2020-03" db="EMBL/GenBank/DDBJ databases">
        <title>Draft Genome Sequence of Cudoniella acicularis.</title>
        <authorList>
            <person name="Buettner E."/>
            <person name="Kellner H."/>
        </authorList>
    </citation>
    <scope>NUCLEOTIDE SEQUENCE [LARGE SCALE GENOMIC DNA]</scope>
    <source>
        <strain evidence="2 3">DSM 108380</strain>
    </source>
</reference>
<evidence type="ECO:0000313" key="2">
    <source>
        <dbReference type="EMBL" id="KAF4633229.1"/>
    </source>
</evidence>
<feature type="region of interest" description="Disordered" evidence="1">
    <location>
        <begin position="64"/>
        <end position="84"/>
    </location>
</feature>
<dbReference type="EMBL" id="JAAMPI010000277">
    <property type="protein sequence ID" value="KAF4633229.1"/>
    <property type="molecule type" value="Genomic_DNA"/>
</dbReference>
<evidence type="ECO:0000313" key="3">
    <source>
        <dbReference type="Proteomes" id="UP000566819"/>
    </source>
</evidence>
<dbReference type="OrthoDB" id="3560511at2759"/>
<organism evidence="2 3">
    <name type="scientific">Cudoniella acicularis</name>
    <dbReference type="NCBI Taxonomy" id="354080"/>
    <lineage>
        <taxon>Eukaryota</taxon>
        <taxon>Fungi</taxon>
        <taxon>Dikarya</taxon>
        <taxon>Ascomycota</taxon>
        <taxon>Pezizomycotina</taxon>
        <taxon>Leotiomycetes</taxon>
        <taxon>Helotiales</taxon>
        <taxon>Tricladiaceae</taxon>
        <taxon>Cudoniella</taxon>
    </lineage>
</organism>
<keyword evidence="3" id="KW-1185">Reference proteome</keyword>
<protein>
    <submittedName>
        <fullName evidence="2">Uncharacterized protein</fullName>
    </submittedName>
</protein>
<evidence type="ECO:0000256" key="1">
    <source>
        <dbReference type="SAM" id="MobiDB-lite"/>
    </source>
</evidence>
<proteinExistence type="predicted"/>